<sequence>MPPIMVTARPLPAEPAPSPSEDAKLKLNASLATHFPVAPSARSARRRTSTLPMIPELPHDNHMQHVRPHLEELDTYSFSSLTSQLMVLCEALQDAPPPVRGGPPPASSALSTSGRQSDRPTGAAWDQNEDSRSARRDNMMVSSELSSPL</sequence>
<feature type="region of interest" description="Disordered" evidence="1">
    <location>
        <begin position="94"/>
        <end position="149"/>
    </location>
</feature>
<protein>
    <submittedName>
        <fullName evidence="2">Uncharacterized protein</fullName>
    </submittedName>
</protein>
<reference evidence="2" key="1">
    <citation type="submission" date="2021-01" db="EMBL/GenBank/DDBJ databases">
        <authorList>
            <person name="Corre E."/>
            <person name="Pelletier E."/>
            <person name="Niang G."/>
            <person name="Scheremetjew M."/>
            <person name="Finn R."/>
            <person name="Kale V."/>
            <person name="Holt S."/>
            <person name="Cochrane G."/>
            <person name="Meng A."/>
            <person name="Brown T."/>
            <person name="Cohen L."/>
        </authorList>
    </citation>
    <scope>NUCLEOTIDE SEQUENCE</scope>
    <source>
        <strain evidence="2">UTEX LB 985</strain>
    </source>
</reference>
<organism evidence="2">
    <name type="scientific">Haptolina brevifila</name>
    <dbReference type="NCBI Taxonomy" id="156173"/>
    <lineage>
        <taxon>Eukaryota</taxon>
        <taxon>Haptista</taxon>
        <taxon>Haptophyta</taxon>
        <taxon>Prymnesiophyceae</taxon>
        <taxon>Prymnesiales</taxon>
        <taxon>Prymnesiaceae</taxon>
        <taxon>Haptolina</taxon>
    </lineage>
</organism>
<feature type="compositionally biased region" description="Basic and acidic residues" evidence="1">
    <location>
        <begin position="129"/>
        <end position="138"/>
    </location>
</feature>
<dbReference type="AlphaFoldDB" id="A0A7S2DDQ1"/>
<name>A0A7S2DDQ1_9EUKA</name>
<evidence type="ECO:0000256" key="1">
    <source>
        <dbReference type="SAM" id="MobiDB-lite"/>
    </source>
</evidence>
<evidence type="ECO:0000313" key="2">
    <source>
        <dbReference type="EMBL" id="CAD9450069.1"/>
    </source>
</evidence>
<dbReference type="EMBL" id="HBGU01029056">
    <property type="protein sequence ID" value="CAD9450069.1"/>
    <property type="molecule type" value="Transcribed_RNA"/>
</dbReference>
<proteinExistence type="predicted"/>
<gene>
    <name evidence="2" type="ORF">CBRE1094_LOCUS15791</name>
</gene>
<feature type="compositionally biased region" description="Polar residues" evidence="1">
    <location>
        <begin position="140"/>
        <end position="149"/>
    </location>
</feature>
<feature type="compositionally biased region" description="Pro residues" evidence="1">
    <location>
        <begin position="95"/>
        <end position="106"/>
    </location>
</feature>
<feature type="region of interest" description="Disordered" evidence="1">
    <location>
        <begin position="1"/>
        <end position="22"/>
    </location>
</feature>
<accession>A0A7S2DDQ1</accession>